<dbReference type="Proteomes" id="UP001164539">
    <property type="component" value="Chromosome 4"/>
</dbReference>
<gene>
    <name evidence="1" type="ORF">OWV82_007998</name>
</gene>
<name>A0ACC1YAW7_MELAZ</name>
<sequence length="584" mass="65954">MYYIVSLFLFFTAISPPLSLSSVSSSAPDRFLKSFHHHSAPQEFIEVGHPLPSSPDPVTPSCSLTLLRHSFANTINKPPFSVPYSPPSDCARPWTRVILEFHATCKGEQYDRIVGLWLGGSELLRTSTAEPTKSGIFWRVHKDVTRYSSLLAQSNLNATMMLENVVNDVYTGVYHVNCTLFFYQGKAVRVPSILSSHDLGTKLGFESDKYYDPPADLVIPISGDGRKGHWFRIGSPLDLPFKKVKFPRNAYRAVLELYVSFHGNDEFWYSNPPNSYIKTNNLPTSRGNGSYREVFVTIDGKFIASEFPLPVIFTGGINPLLWEPVVAIGAFNLPSYDMELTPFLGLVLDGKKHEIGFGVNDAISFWLVNANLHIWLDHSSSKVQSRSSVYHYPNLSIHRAEAFRLLDGRFEIEAKRRTKFVGWVKSSLGNLTTAVLRQFRVQNSIRFEKEGTHKWVNQKVKVTRKVEVRNDVHNLISRVTVRRRYPLNMVTSTIPGSKKDTYLLVTNISHFIREKCMGAFESSTANSQVSDGWMEVKDHSVLSGEGKTKQSYSYRDKVTCFNRDTAARNGQLISDTSKFCASSF</sequence>
<proteinExistence type="predicted"/>
<organism evidence="1 2">
    <name type="scientific">Melia azedarach</name>
    <name type="common">Chinaberry tree</name>
    <dbReference type="NCBI Taxonomy" id="155640"/>
    <lineage>
        <taxon>Eukaryota</taxon>
        <taxon>Viridiplantae</taxon>
        <taxon>Streptophyta</taxon>
        <taxon>Embryophyta</taxon>
        <taxon>Tracheophyta</taxon>
        <taxon>Spermatophyta</taxon>
        <taxon>Magnoliopsida</taxon>
        <taxon>eudicotyledons</taxon>
        <taxon>Gunneridae</taxon>
        <taxon>Pentapetalae</taxon>
        <taxon>rosids</taxon>
        <taxon>malvids</taxon>
        <taxon>Sapindales</taxon>
        <taxon>Meliaceae</taxon>
        <taxon>Melia</taxon>
    </lineage>
</organism>
<accession>A0ACC1YAW7</accession>
<dbReference type="EMBL" id="CM051397">
    <property type="protein sequence ID" value="KAJ4720119.1"/>
    <property type="molecule type" value="Genomic_DNA"/>
</dbReference>
<reference evidence="1 2" key="1">
    <citation type="journal article" date="2023" name="Science">
        <title>Complex scaffold remodeling in plant triterpene biosynthesis.</title>
        <authorList>
            <person name="De La Pena R."/>
            <person name="Hodgson H."/>
            <person name="Liu J.C."/>
            <person name="Stephenson M.J."/>
            <person name="Martin A.C."/>
            <person name="Owen C."/>
            <person name="Harkess A."/>
            <person name="Leebens-Mack J."/>
            <person name="Jimenez L.E."/>
            <person name="Osbourn A."/>
            <person name="Sattely E.S."/>
        </authorList>
    </citation>
    <scope>NUCLEOTIDE SEQUENCE [LARGE SCALE GENOMIC DNA]</scope>
    <source>
        <strain evidence="2">cv. JPN11</strain>
        <tissue evidence="1">Leaf</tissue>
    </source>
</reference>
<evidence type="ECO:0000313" key="1">
    <source>
        <dbReference type="EMBL" id="KAJ4720119.1"/>
    </source>
</evidence>
<keyword evidence="2" id="KW-1185">Reference proteome</keyword>
<evidence type="ECO:0000313" key="2">
    <source>
        <dbReference type="Proteomes" id="UP001164539"/>
    </source>
</evidence>
<protein>
    <submittedName>
        <fullName evidence="1">Peptide-N4-(N-acetyl-beta-glucosaminyl)asparagine amidase A protein</fullName>
    </submittedName>
</protein>
<comment type="caution">
    <text evidence="1">The sequence shown here is derived from an EMBL/GenBank/DDBJ whole genome shotgun (WGS) entry which is preliminary data.</text>
</comment>